<organism evidence="2 3">
    <name type="scientific">Novosphingobium subterraneum</name>
    <dbReference type="NCBI Taxonomy" id="48936"/>
    <lineage>
        <taxon>Bacteria</taxon>
        <taxon>Pseudomonadati</taxon>
        <taxon>Pseudomonadota</taxon>
        <taxon>Alphaproteobacteria</taxon>
        <taxon>Sphingomonadales</taxon>
        <taxon>Sphingomonadaceae</taxon>
        <taxon>Novosphingobium</taxon>
    </lineage>
</organism>
<evidence type="ECO:0000313" key="2">
    <source>
        <dbReference type="EMBL" id="KHS43346.1"/>
    </source>
</evidence>
<dbReference type="PATRIC" id="fig|48936.3.peg.3684"/>
<feature type="chain" id="PRO_5002127957" evidence="1">
    <location>
        <begin position="21"/>
        <end position="144"/>
    </location>
</feature>
<proteinExistence type="predicted"/>
<dbReference type="EMBL" id="JRVC01000022">
    <property type="protein sequence ID" value="KHS43346.1"/>
    <property type="molecule type" value="Genomic_DNA"/>
</dbReference>
<keyword evidence="1" id="KW-0732">Signal</keyword>
<comment type="caution">
    <text evidence="2">The sequence shown here is derived from an EMBL/GenBank/DDBJ whole genome shotgun (WGS) entry which is preliminary data.</text>
</comment>
<dbReference type="RefSeq" id="WP_039337026.1">
    <property type="nucleotide sequence ID" value="NZ_JRVC01000022.1"/>
</dbReference>
<reference evidence="2 3" key="1">
    <citation type="submission" date="2014-10" db="EMBL/GenBank/DDBJ databases">
        <title>Draft genome sequence of Novosphingobium subterraneum DSM 12447.</title>
        <authorList>
            <person name="Gan H.M."/>
            <person name="Gan H.Y."/>
            <person name="Savka M.A."/>
        </authorList>
    </citation>
    <scope>NUCLEOTIDE SEQUENCE [LARGE SCALE GENOMIC DNA]</scope>
    <source>
        <strain evidence="2 3">DSM 12447</strain>
    </source>
</reference>
<dbReference type="Proteomes" id="UP000031338">
    <property type="component" value="Unassembled WGS sequence"/>
</dbReference>
<accession>A0A0B8ZYF7</accession>
<evidence type="ECO:0000313" key="3">
    <source>
        <dbReference type="Proteomes" id="UP000031338"/>
    </source>
</evidence>
<dbReference type="AlphaFoldDB" id="A0A0B8ZYF7"/>
<evidence type="ECO:0000256" key="1">
    <source>
        <dbReference type="SAM" id="SignalP"/>
    </source>
</evidence>
<protein>
    <submittedName>
        <fullName evidence="2">Uncharacterized protein</fullName>
    </submittedName>
</protein>
<gene>
    <name evidence="2" type="ORF">NJ75_03653</name>
</gene>
<sequence length="144" mass="16235">MKKLMILPALALGVATPLAAQEYPVVPGDYVTVSMISVEDGHDLEYANHLAGMWRKGQDFAVKQGWITGYEIQTNENKRPGEPDFFLITRFAKFAEPAQEDAREKAYNAFMATTAAQMQAASGERAKYRKVMGSMLLRSWKWRN</sequence>
<name>A0A0B8ZYF7_9SPHN</name>
<feature type="signal peptide" evidence="1">
    <location>
        <begin position="1"/>
        <end position="20"/>
    </location>
</feature>
<keyword evidence="3" id="KW-1185">Reference proteome</keyword>